<dbReference type="EMBL" id="CP138327">
    <property type="protein sequence ID" value="WXT99745.1"/>
    <property type="molecule type" value="Genomic_DNA"/>
</dbReference>
<reference evidence="1" key="1">
    <citation type="submission" date="2023-10" db="EMBL/GenBank/DDBJ databases">
        <title>The first scallop-associated chemosynthetic bacterial symbiont.</title>
        <authorList>
            <person name="Lin Y.-T."/>
            <person name="Sun J."/>
            <person name="Ip J.C.-H."/>
            <person name="He X."/>
            <person name="Gao Z.-M."/>
            <person name="Perez M."/>
            <person name="Xu T."/>
            <person name="Qian P.-Y."/>
            <person name="Qiu J.-W."/>
        </authorList>
    </citation>
    <scope>NUCLEOTIDE SEQUENCE</scope>
    <source>
        <strain evidence="1">Gill1</strain>
    </source>
</reference>
<name>A0AAU6PFE0_9GAMM</name>
<accession>A0AAU6PFE0</accession>
<organism evidence="1">
    <name type="scientific">Catillopecten margaritatus gill symbiont</name>
    <dbReference type="NCBI Taxonomy" id="3083288"/>
    <lineage>
        <taxon>Bacteria</taxon>
        <taxon>Pseudomonadati</taxon>
        <taxon>Pseudomonadota</taxon>
        <taxon>Gammaproteobacteria</taxon>
        <taxon>sulfur-oxidizing symbionts</taxon>
    </lineage>
</organism>
<evidence type="ECO:0000313" key="1">
    <source>
        <dbReference type="EMBL" id="WXT99745.1"/>
    </source>
</evidence>
<proteinExistence type="predicted"/>
<dbReference type="AlphaFoldDB" id="A0AAU6PFE0"/>
<sequence>MFENDKAVLEFKPRYPRTLPQDWQDIDNPTVYEISATLDTLKKMYADQVRDLNQKRVDTDIGEENLRNIATNYQSVKAILFQPR</sequence>
<gene>
    <name evidence="1" type="ORF">Ctma_0449</name>
</gene>
<protein>
    <submittedName>
        <fullName evidence="1">Uncharacterized protein</fullName>
    </submittedName>
</protein>